<evidence type="ECO:0000313" key="2">
    <source>
        <dbReference type="EMBL" id="MBB6053700.1"/>
    </source>
</evidence>
<dbReference type="EMBL" id="JACHGW010000008">
    <property type="protein sequence ID" value="MBB6053700.1"/>
    <property type="molecule type" value="Genomic_DNA"/>
</dbReference>
<organism evidence="2 3">
    <name type="scientific">Armatimonas rosea</name>
    <dbReference type="NCBI Taxonomy" id="685828"/>
    <lineage>
        <taxon>Bacteria</taxon>
        <taxon>Bacillati</taxon>
        <taxon>Armatimonadota</taxon>
        <taxon>Armatimonadia</taxon>
        <taxon>Armatimonadales</taxon>
        <taxon>Armatimonadaceae</taxon>
        <taxon>Armatimonas</taxon>
    </lineage>
</organism>
<protein>
    <submittedName>
        <fullName evidence="2">Uncharacterized protein</fullName>
    </submittedName>
</protein>
<reference evidence="2 3" key="1">
    <citation type="submission" date="2020-08" db="EMBL/GenBank/DDBJ databases">
        <title>Genomic Encyclopedia of Type Strains, Phase IV (KMG-IV): sequencing the most valuable type-strain genomes for metagenomic binning, comparative biology and taxonomic classification.</title>
        <authorList>
            <person name="Goeker M."/>
        </authorList>
    </citation>
    <scope>NUCLEOTIDE SEQUENCE [LARGE SCALE GENOMIC DNA]</scope>
    <source>
        <strain evidence="2 3">DSM 23562</strain>
    </source>
</reference>
<name>A0A7W9W9X9_ARMRO</name>
<evidence type="ECO:0000313" key="3">
    <source>
        <dbReference type="Proteomes" id="UP000520814"/>
    </source>
</evidence>
<dbReference type="AlphaFoldDB" id="A0A7W9W9X9"/>
<evidence type="ECO:0000256" key="1">
    <source>
        <dbReference type="SAM" id="MobiDB-lite"/>
    </source>
</evidence>
<proteinExistence type="predicted"/>
<feature type="region of interest" description="Disordered" evidence="1">
    <location>
        <begin position="1"/>
        <end position="22"/>
    </location>
</feature>
<dbReference type="RefSeq" id="WP_184203792.1">
    <property type="nucleotide sequence ID" value="NZ_JACHGW010000008.1"/>
</dbReference>
<feature type="compositionally biased region" description="Acidic residues" evidence="1">
    <location>
        <begin position="1"/>
        <end position="15"/>
    </location>
</feature>
<dbReference type="Proteomes" id="UP000520814">
    <property type="component" value="Unassembled WGS sequence"/>
</dbReference>
<sequence length="167" mass="19050">MPDSNESDFGEEDDREPSPPPDRITALTLERFGVERSYQATFAIQFEEYDAVVSYSGQGIGLEGKRRGKVKFAPLWNLILLLAEQSHTLADHYRPDATFSYSFGTLFNAKLFIHRGEYTQRIYCQDGEAPPLVQVALQLLDLLLDQAVWEGEPFTIHRFPPNLVRDL</sequence>
<accession>A0A7W9W9X9</accession>
<comment type="caution">
    <text evidence="2">The sequence shown here is derived from an EMBL/GenBank/DDBJ whole genome shotgun (WGS) entry which is preliminary data.</text>
</comment>
<keyword evidence="3" id="KW-1185">Reference proteome</keyword>
<gene>
    <name evidence="2" type="ORF">HNQ39_005542</name>
</gene>